<comment type="caution">
    <text evidence="1">The sequence shown here is derived from an EMBL/GenBank/DDBJ whole genome shotgun (WGS) entry which is preliminary data.</text>
</comment>
<evidence type="ECO:0000313" key="1">
    <source>
        <dbReference type="EMBL" id="POZ51820.1"/>
    </source>
</evidence>
<organism evidence="1 2">
    <name type="scientific">Methylovulum psychrotolerans</name>
    <dbReference type="NCBI Taxonomy" id="1704499"/>
    <lineage>
        <taxon>Bacteria</taxon>
        <taxon>Pseudomonadati</taxon>
        <taxon>Pseudomonadota</taxon>
        <taxon>Gammaproteobacteria</taxon>
        <taxon>Methylococcales</taxon>
        <taxon>Methylococcaceae</taxon>
        <taxon>Methylovulum</taxon>
    </lineage>
</organism>
<protein>
    <recommendedName>
        <fullName evidence="3">Toxin-antitoxin system HicB family antitoxin</fullName>
    </recommendedName>
</protein>
<accession>A0A2S5CLX7</accession>
<proteinExistence type="predicted"/>
<reference evidence="1 2" key="1">
    <citation type="submission" date="2017-11" db="EMBL/GenBank/DDBJ databases">
        <title>Draft Genome Sequence of Methylobacter psychrotolerans Sph1T, an Obligate Methanotroph from Low-Temperature Environments.</title>
        <authorList>
            <person name="Oshkin I.Y."/>
            <person name="Miroshnikov K."/>
            <person name="Belova S.E."/>
            <person name="Korzhenkov A."/>
            <person name="Toshchakov S.V."/>
            <person name="Dedysh S.N."/>
        </authorList>
    </citation>
    <scope>NUCLEOTIDE SEQUENCE [LARGE SCALE GENOMIC DNA]</scope>
    <source>
        <strain evidence="1 2">Sph1</strain>
    </source>
</reference>
<dbReference type="RefSeq" id="WP_103974185.1">
    <property type="nucleotide sequence ID" value="NZ_PGFZ01000004.1"/>
</dbReference>
<evidence type="ECO:0000313" key="2">
    <source>
        <dbReference type="Proteomes" id="UP000237423"/>
    </source>
</evidence>
<name>A0A2S5CLX7_9GAMM</name>
<gene>
    <name evidence="1" type="ORF">AADEFJLK_02036</name>
</gene>
<dbReference type="SUPFAM" id="SSF47598">
    <property type="entry name" value="Ribbon-helix-helix"/>
    <property type="match status" value="1"/>
</dbReference>
<evidence type="ECO:0008006" key="3">
    <source>
        <dbReference type="Google" id="ProtNLM"/>
    </source>
</evidence>
<dbReference type="EMBL" id="PGFZ01000004">
    <property type="protein sequence ID" value="POZ51820.1"/>
    <property type="molecule type" value="Genomic_DNA"/>
</dbReference>
<dbReference type="GO" id="GO:0006355">
    <property type="term" value="P:regulation of DNA-templated transcription"/>
    <property type="evidence" value="ECO:0007669"/>
    <property type="project" value="InterPro"/>
</dbReference>
<dbReference type="NCBIfam" id="NF041551">
    <property type="entry name" value="YlcI_YnfO_N"/>
    <property type="match status" value="1"/>
</dbReference>
<dbReference type="AlphaFoldDB" id="A0A2S5CLX7"/>
<sequence length="81" mass="8905">MSNAATYLLRLPHSMKKAVDEIAKQDGTSVNQFIATAVAEKISAMNTAEFFAERRERADMGAFMQILTRQGGKPPCQGDEL</sequence>
<dbReference type="Proteomes" id="UP000237423">
    <property type="component" value="Unassembled WGS sequence"/>
</dbReference>
<dbReference type="InterPro" id="IPR013321">
    <property type="entry name" value="Arc_rbn_hlx_hlx"/>
</dbReference>
<dbReference type="Gene3D" id="1.10.1220.10">
    <property type="entry name" value="Met repressor-like"/>
    <property type="match status" value="1"/>
</dbReference>
<dbReference type="InterPro" id="IPR010985">
    <property type="entry name" value="Ribbon_hlx_hlx"/>
</dbReference>